<dbReference type="STRING" id="33528.ENSGAFP00000015164"/>
<dbReference type="EMBL" id="NHOQ01002459">
    <property type="protein sequence ID" value="PWA16892.1"/>
    <property type="molecule type" value="Genomic_DNA"/>
</dbReference>
<comment type="function">
    <text evidence="1">May be involved in MAP kinase activation, epithelial sodium channel (ENaC) down-regulation and cell cycling.</text>
</comment>
<feature type="domain" description="Arginine vasopressin-induced protein 1/transcriptional and immune response regulator" evidence="5">
    <location>
        <begin position="17"/>
        <end position="67"/>
    </location>
</feature>
<accession>A0A315V0S5</accession>
<reference evidence="6 7" key="1">
    <citation type="journal article" date="2018" name="G3 (Bethesda)">
        <title>A High-Quality Reference Genome for the Invasive Mosquitofish Gambusia affinis Using a Chicago Library.</title>
        <authorList>
            <person name="Hoffberg S.L."/>
            <person name="Troendle N.J."/>
            <person name="Glenn T.C."/>
            <person name="Mahmud O."/>
            <person name="Louha S."/>
            <person name="Chalopin D."/>
            <person name="Bennetzen J.L."/>
            <person name="Mauricio R."/>
        </authorList>
    </citation>
    <scope>NUCLEOTIDE SEQUENCE [LARGE SCALE GENOMIC DNA]</scope>
    <source>
        <strain evidence="6">NE01/NJP1002.9</strain>
        <tissue evidence="6">Muscle</tissue>
    </source>
</reference>
<gene>
    <name evidence="6" type="ORF">CCH79_00012664</name>
</gene>
<sequence length="277" mass="31081">MAEALEVSSTEDGLPAEWKPSSRRSRKSGCSNIFSGVNLHQLHRLFRTAGDRNAEHRAKLVWQDVEANPEGAEEGKQTEEEQVEDEVDLAQALVGLRVRARNKTGIRAEGHSNHKWLRTSGYLRVEEPLAVYSIEDYRLKRRRADPLWVYPFLYGSFGLADDLPELGIFRELVPVPLSRTVSSVLIQERLSLPAPSGTPGWDAYHGARCAPEGASGAVGLRVTEIPRVAERRDKRTCLVHASKMFCVSLEDAELGLWTCRRAHLLDSVLFRLIQLAF</sequence>
<dbReference type="Proteomes" id="UP000250572">
    <property type="component" value="Unassembled WGS sequence"/>
</dbReference>
<evidence type="ECO:0000313" key="7">
    <source>
        <dbReference type="Proteomes" id="UP000250572"/>
    </source>
</evidence>
<evidence type="ECO:0000256" key="1">
    <source>
        <dbReference type="ARBA" id="ARBA00002403"/>
    </source>
</evidence>
<feature type="region of interest" description="Disordered" evidence="4">
    <location>
        <begin position="1"/>
        <end position="29"/>
    </location>
</feature>
<keyword evidence="7" id="KW-1185">Reference proteome</keyword>
<dbReference type="InterPro" id="IPR039579">
    <property type="entry name" value="AVPI1"/>
</dbReference>
<comment type="caution">
    <text evidence="6">The sequence shown here is derived from an EMBL/GenBank/DDBJ whole genome shotgun (WGS) entry which is preliminary data.</text>
</comment>
<keyword evidence="3" id="KW-0131">Cell cycle</keyword>
<evidence type="ECO:0000256" key="3">
    <source>
        <dbReference type="ARBA" id="ARBA00023306"/>
    </source>
</evidence>
<evidence type="ECO:0000313" key="6">
    <source>
        <dbReference type="EMBL" id="PWA16892.1"/>
    </source>
</evidence>
<protein>
    <recommendedName>
        <fullName evidence="2">Arginine vasopressin-induced protein 1</fullName>
    </recommendedName>
</protein>
<dbReference type="InterPro" id="IPR020282">
    <property type="entry name" value="Avpi1/C8orf4_dom"/>
</dbReference>
<evidence type="ECO:0000256" key="4">
    <source>
        <dbReference type="SAM" id="MobiDB-lite"/>
    </source>
</evidence>
<dbReference type="PANTHER" id="PTHR14350">
    <property type="entry name" value="ARGININE VASOPRESSIN-INDUCED PROTEIN 1"/>
    <property type="match status" value="1"/>
</dbReference>
<dbReference type="Pfam" id="PF15063">
    <property type="entry name" value="TC1"/>
    <property type="match status" value="1"/>
</dbReference>
<proteinExistence type="predicted"/>
<dbReference type="AlphaFoldDB" id="A0A315V0S5"/>
<name>A0A315V0S5_GAMAF</name>
<evidence type="ECO:0000256" key="2">
    <source>
        <dbReference type="ARBA" id="ARBA00020697"/>
    </source>
</evidence>
<evidence type="ECO:0000259" key="5">
    <source>
        <dbReference type="Pfam" id="PF15063"/>
    </source>
</evidence>
<organism evidence="6 7">
    <name type="scientific">Gambusia affinis</name>
    <name type="common">Western mosquitofish</name>
    <name type="synonym">Heterandria affinis</name>
    <dbReference type="NCBI Taxonomy" id="33528"/>
    <lineage>
        <taxon>Eukaryota</taxon>
        <taxon>Metazoa</taxon>
        <taxon>Chordata</taxon>
        <taxon>Craniata</taxon>
        <taxon>Vertebrata</taxon>
        <taxon>Euteleostomi</taxon>
        <taxon>Actinopterygii</taxon>
        <taxon>Neopterygii</taxon>
        <taxon>Teleostei</taxon>
        <taxon>Neoteleostei</taxon>
        <taxon>Acanthomorphata</taxon>
        <taxon>Ovalentaria</taxon>
        <taxon>Atherinomorphae</taxon>
        <taxon>Cyprinodontiformes</taxon>
        <taxon>Poeciliidae</taxon>
        <taxon>Poeciliinae</taxon>
        <taxon>Gambusia</taxon>
    </lineage>
</organism>